<comment type="caution">
    <text evidence="1">The sequence shown here is derived from an EMBL/GenBank/DDBJ whole genome shotgun (WGS) entry which is preliminary data.</text>
</comment>
<gene>
    <name evidence="1" type="ORF">JOF48_002321</name>
</gene>
<sequence length="229" mass="24354">MNRTAQHPKNLEEPMTTPELPASAYRITSHEILALLSFNSGNEIDLSRKVLNLADLPDDSDLVRAGISTLNVRGSVRRDGEEIALQGDAEIIARILASGHTWYQVARVGQDQSALPTYVVESVGAKAALLLQPLSEYICVPLREDAELLEFVGQVVDGTVADAEKVGGGLVVSQKWVLDAEPVVANLKVEQGKPTLLAALPLADDGQLTVRELEGSPSAAVTAALSGQN</sequence>
<name>A0ABS4YXK1_9MICC</name>
<keyword evidence="2" id="KW-1185">Reference proteome</keyword>
<organism evidence="1 2">
    <name type="scientific">Arthrobacter stackebrandtii</name>
    <dbReference type="NCBI Taxonomy" id="272161"/>
    <lineage>
        <taxon>Bacteria</taxon>
        <taxon>Bacillati</taxon>
        <taxon>Actinomycetota</taxon>
        <taxon>Actinomycetes</taxon>
        <taxon>Micrococcales</taxon>
        <taxon>Micrococcaceae</taxon>
        <taxon>Arthrobacter</taxon>
    </lineage>
</organism>
<proteinExistence type="predicted"/>
<reference evidence="1 2" key="1">
    <citation type="submission" date="2021-03" db="EMBL/GenBank/DDBJ databases">
        <title>Sequencing the genomes of 1000 actinobacteria strains.</title>
        <authorList>
            <person name="Klenk H.-P."/>
        </authorList>
    </citation>
    <scope>NUCLEOTIDE SEQUENCE [LARGE SCALE GENOMIC DNA]</scope>
    <source>
        <strain evidence="1 2">DSM 16005</strain>
    </source>
</reference>
<evidence type="ECO:0000313" key="1">
    <source>
        <dbReference type="EMBL" id="MBP2413522.1"/>
    </source>
</evidence>
<dbReference type="Proteomes" id="UP000711614">
    <property type="component" value="Unassembled WGS sequence"/>
</dbReference>
<protein>
    <submittedName>
        <fullName evidence="1">Uncharacterized protein with GYD domain</fullName>
    </submittedName>
</protein>
<accession>A0ABS4YXK1</accession>
<dbReference type="EMBL" id="JAGIOI010000001">
    <property type="protein sequence ID" value="MBP2413522.1"/>
    <property type="molecule type" value="Genomic_DNA"/>
</dbReference>
<evidence type="ECO:0000313" key="2">
    <source>
        <dbReference type="Proteomes" id="UP000711614"/>
    </source>
</evidence>